<evidence type="ECO:0000256" key="1">
    <source>
        <dbReference type="ARBA" id="ARBA00004141"/>
    </source>
</evidence>
<dbReference type="EMBL" id="CALNXI010002006">
    <property type="protein sequence ID" value="CAH3181404.1"/>
    <property type="molecule type" value="Genomic_DNA"/>
</dbReference>
<feature type="transmembrane region" description="Helical" evidence="8">
    <location>
        <begin position="30"/>
        <end position="51"/>
    </location>
</feature>
<dbReference type="SUPFAM" id="SSF81321">
    <property type="entry name" value="Family A G protein-coupled receptor-like"/>
    <property type="match status" value="1"/>
</dbReference>
<evidence type="ECO:0000256" key="8">
    <source>
        <dbReference type="SAM" id="Phobius"/>
    </source>
</evidence>
<protein>
    <recommendedName>
        <fullName evidence="9">G-protein coupled receptors family 1 profile domain-containing protein</fullName>
    </recommendedName>
</protein>
<evidence type="ECO:0000259" key="9">
    <source>
        <dbReference type="PROSITE" id="PS50262"/>
    </source>
</evidence>
<dbReference type="PROSITE" id="PS50262">
    <property type="entry name" value="G_PROTEIN_RECEP_F1_2"/>
    <property type="match status" value="1"/>
</dbReference>
<keyword evidence="2 8" id="KW-0812">Transmembrane</keyword>
<keyword evidence="11" id="KW-1185">Reference proteome</keyword>
<feature type="transmembrane region" description="Helical" evidence="8">
    <location>
        <begin position="247"/>
        <end position="272"/>
    </location>
</feature>
<dbReference type="PANTHER" id="PTHR45695:SF9">
    <property type="entry name" value="LEUCOKININ RECEPTOR"/>
    <property type="match status" value="1"/>
</dbReference>
<evidence type="ECO:0000256" key="7">
    <source>
        <dbReference type="ARBA" id="ARBA00023224"/>
    </source>
</evidence>
<feature type="transmembrane region" description="Helical" evidence="8">
    <location>
        <begin position="200"/>
        <end position="226"/>
    </location>
</feature>
<dbReference type="Gene3D" id="1.20.1070.10">
    <property type="entry name" value="Rhodopsin 7-helix transmembrane proteins"/>
    <property type="match status" value="1"/>
</dbReference>
<evidence type="ECO:0000256" key="5">
    <source>
        <dbReference type="ARBA" id="ARBA00023136"/>
    </source>
</evidence>
<dbReference type="SMART" id="SM01381">
    <property type="entry name" value="7TM_GPCR_Srsx"/>
    <property type="match status" value="1"/>
</dbReference>
<dbReference type="InterPro" id="IPR017452">
    <property type="entry name" value="GPCR_Rhodpsn_7TM"/>
</dbReference>
<gene>
    <name evidence="10" type="ORF">PEVE_00013621</name>
</gene>
<proteinExistence type="predicted"/>
<dbReference type="Proteomes" id="UP001159427">
    <property type="component" value="Unassembled WGS sequence"/>
</dbReference>
<name>A0ABN8RRE0_9CNID</name>
<keyword evidence="4" id="KW-0297">G-protein coupled receptor</keyword>
<comment type="subcellular location">
    <subcellularLocation>
        <location evidence="1">Membrane</location>
        <topology evidence="1">Multi-pass membrane protein</topology>
    </subcellularLocation>
</comment>
<feature type="transmembrane region" description="Helical" evidence="8">
    <location>
        <begin position="148"/>
        <end position="166"/>
    </location>
</feature>
<organism evidence="10 11">
    <name type="scientific">Porites evermanni</name>
    <dbReference type="NCBI Taxonomy" id="104178"/>
    <lineage>
        <taxon>Eukaryota</taxon>
        <taxon>Metazoa</taxon>
        <taxon>Cnidaria</taxon>
        <taxon>Anthozoa</taxon>
        <taxon>Hexacorallia</taxon>
        <taxon>Scleractinia</taxon>
        <taxon>Fungiina</taxon>
        <taxon>Poritidae</taxon>
        <taxon>Porites</taxon>
    </lineage>
</organism>
<evidence type="ECO:0000256" key="3">
    <source>
        <dbReference type="ARBA" id="ARBA00022989"/>
    </source>
</evidence>
<comment type="caution">
    <text evidence="10">The sequence shown here is derived from an EMBL/GenBank/DDBJ whole genome shotgun (WGS) entry which is preliminary data.</text>
</comment>
<evidence type="ECO:0000313" key="11">
    <source>
        <dbReference type="Proteomes" id="UP001159427"/>
    </source>
</evidence>
<dbReference type="InterPro" id="IPR000276">
    <property type="entry name" value="GPCR_Rhodpsn"/>
</dbReference>
<accession>A0ABN8RRE0</accession>
<evidence type="ECO:0000256" key="6">
    <source>
        <dbReference type="ARBA" id="ARBA00023170"/>
    </source>
</evidence>
<reference evidence="10 11" key="1">
    <citation type="submission" date="2022-05" db="EMBL/GenBank/DDBJ databases">
        <authorList>
            <consortium name="Genoscope - CEA"/>
            <person name="William W."/>
        </authorList>
    </citation>
    <scope>NUCLEOTIDE SEQUENCE [LARGE SCALE GENOMIC DNA]</scope>
</reference>
<keyword evidence="7" id="KW-0807">Transducer</keyword>
<evidence type="ECO:0000256" key="2">
    <source>
        <dbReference type="ARBA" id="ARBA00022692"/>
    </source>
</evidence>
<dbReference type="Pfam" id="PF00001">
    <property type="entry name" value="7tm_1"/>
    <property type="match status" value="1"/>
</dbReference>
<feature type="transmembrane region" description="Helical" evidence="8">
    <location>
        <begin position="106"/>
        <end position="127"/>
    </location>
</feature>
<dbReference type="PRINTS" id="PR00237">
    <property type="entry name" value="GPCRRHODOPSN"/>
</dbReference>
<evidence type="ECO:0000313" key="10">
    <source>
        <dbReference type="EMBL" id="CAH3181404.1"/>
    </source>
</evidence>
<keyword evidence="5 8" id="KW-0472">Membrane</keyword>
<evidence type="ECO:0000256" key="4">
    <source>
        <dbReference type="ARBA" id="ARBA00023040"/>
    </source>
</evidence>
<feature type="transmembrane region" description="Helical" evidence="8">
    <location>
        <begin position="63"/>
        <end position="86"/>
    </location>
</feature>
<feature type="domain" description="G-protein coupled receptors family 1 profile" evidence="9">
    <location>
        <begin position="42"/>
        <end position="305"/>
    </location>
</feature>
<keyword evidence="6" id="KW-0675">Receptor</keyword>
<sequence>MNFSNHTSTLMNNVISPPLHPTETKVGFTFAYITIFVISLFGNSVGLQVVVSAKTPSKRITYLLIKNLAVADLILTLTVMPNSVWFMYFDHNRWFGGTMGTITCKLFVYAMAVSIAASVITFTIISIDRFFVIYYPLKLTLFQKHKTITMIIWSVSLLAITPYLLLFKVKKLGDYYVCLPVWPWSKNIIETYLVMRAFHIFGFIVFYALPLLITAVVNCLLARRVWFHKSSGNASSNRALTAARRKVIRMLAIIVVGFALCWLPCYINHYFMFFQPAVFKKIPIAVWTFNFWLSHANSAINPLFYIVLNRRFRKAFLDALTVLFAFPCRVVSHCMSYFT</sequence>
<feature type="transmembrane region" description="Helical" evidence="8">
    <location>
        <begin position="284"/>
        <end position="308"/>
    </location>
</feature>
<dbReference type="PANTHER" id="PTHR45695">
    <property type="entry name" value="LEUCOKININ RECEPTOR-RELATED"/>
    <property type="match status" value="1"/>
</dbReference>
<keyword evidence="3 8" id="KW-1133">Transmembrane helix</keyword>